<protein>
    <recommendedName>
        <fullName evidence="3">Protein-glutamate methylesterase/protein-glutamine glutaminase</fullName>
        <ecNumber evidence="3">3.1.1.61</ecNumber>
        <ecNumber evidence="3">3.5.1.44</ecNumber>
    </recommendedName>
</protein>
<keyword evidence="3 4" id="KW-0145">Chemotaxis</keyword>
<name>A0ABT5VJA9_9BACI</name>
<comment type="subcellular location">
    <subcellularLocation>
        <location evidence="3">Cytoplasm</location>
    </subcellularLocation>
</comment>
<comment type="catalytic activity">
    <reaction evidence="3">
        <text>L-glutaminyl-[protein] + H2O = L-glutamyl-[protein] + NH4(+)</text>
        <dbReference type="Rhea" id="RHEA:16441"/>
        <dbReference type="Rhea" id="RHEA-COMP:10207"/>
        <dbReference type="Rhea" id="RHEA-COMP:10208"/>
        <dbReference type="ChEBI" id="CHEBI:15377"/>
        <dbReference type="ChEBI" id="CHEBI:28938"/>
        <dbReference type="ChEBI" id="CHEBI:29973"/>
        <dbReference type="ChEBI" id="CHEBI:30011"/>
        <dbReference type="EC" id="3.5.1.44"/>
    </reaction>
</comment>
<keyword evidence="1 3" id="KW-0378">Hydrolase</keyword>
<dbReference type="SUPFAM" id="SSF52172">
    <property type="entry name" value="CheY-like"/>
    <property type="match status" value="1"/>
</dbReference>
<dbReference type="InterPro" id="IPR000673">
    <property type="entry name" value="Sig_transdc_resp-reg_Me-estase"/>
</dbReference>
<feature type="active site" evidence="3 4">
    <location>
        <position position="197"/>
    </location>
</feature>
<dbReference type="CDD" id="cd17541">
    <property type="entry name" value="REC_CheB-like"/>
    <property type="match status" value="1"/>
</dbReference>
<evidence type="ECO:0000256" key="5">
    <source>
        <dbReference type="PROSITE-ProRule" id="PRU00169"/>
    </source>
</evidence>
<keyword evidence="9" id="KW-1185">Reference proteome</keyword>
<comment type="caution">
    <text evidence="8">The sequence shown here is derived from an EMBL/GenBank/DDBJ whole genome shotgun (WGS) entry which is preliminary data.</text>
</comment>
<gene>
    <name evidence="3 8" type="primary">cheB</name>
    <name evidence="8" type="ORF">N7Z68_19530</name>
</gene>
<dbReference type="CDD" id="cd16432">
    <property type="entry name" value="CheB_Rec"/>
    <property type="match status" value="1"/>
</dbReference>
<evidence type="ECO:0000259" key="7">
    <source>
        <dbReference type="PROSITE" id="PS50122"/>
    </source>
</evidence>
<dbReference type="EMBL" id="JAOTPO010000017">
    <property type="protein sequence ID" value="MDE5415541.1"/>
    <property type="molecule type" value="Genomic_DNA"/>
</dbReference>
<evidence type="ECO:0000313" key="8">
    <source>
        <dbReference type="EMBL" id="MDE5415541.1"/>
    </source>
</evidence>
<dbReference type="InterPro" id="IPR035909">
    <property type="entry name" value="CheB_C"/>
</dbReference>
<dbReference type="Pfam" id="PF00072">
    <property type="entry name" value="Response_reg"/>
    <property type="match status" value="1"/>
</dbReference>
<dbReference type="SMART" id="SM00448">
    <property type="entry name" value="REC"/>
    <property type="match status" value="1"/>
</dbReference>
<accession>A0ABT5VJA9</accession>
<evidence type="ECO:0000313" key="9">
    <source>
        <dbReference type="Proteomes" id="UP001148125"/>
    </source>
</evidence>
<comment type="catalytic activity">
    <reaction evidence="2 3">
        <text>[protein]-L-glutamate 5-O-methyl ester + H2O = L-glutamyl-[protein] + methanol + H(+)</text>
        <dbReference type="Rhea" id="RHEA:23236"/>
        <dbReference type="Rhea" id="RHEA-COMP:10208"/>
        <dbReference type="Rhea" id="RHEA-COMP:10311"/>
        <dbReference type="ChEBI" id="CHEBI:15377"/>
        <dbReference type="ChEBI" id="CHEBI:15378"/>
        <dbReference type="ChEBI" id="CHEBI:17790"/>
        <dbReference type="ChEBI" id="CHEBI:29973"/>
        <dbReference type="ChEBI" id="CHEBI:82795"/>
        <dbReference type="EC" id="3.1.1.61"/>
    </reaction>
</comment>
<comment type="PTM">
    <text evidence="3">Phosphorylated by CheA. Phosphorylation of the N-terminal regulatory domain activates the methylesterase activity.</text>
</comment>
<comment type="domain">
    <text evidence="3">Contains a C-terminal catalytic domain, and an N-terminal region which modulates catalytic activity.</text>
</comment>
<evidence type="ECO:0000256" key="3">
    <source>
        <dbReference type="HAMAP-Rule" id="MF_00099"/>
    </source>
</evidence>
<dbReference type="InterPro" id="IPR001789">
    <property type="entry name" value="Sig_transdc_resp-reg_receiver"/>
</dbReference>
<dbReference type="InterPro" id="IPR011006">
    <property type="entry name" value="CheY-like_superfamily"/>
</dbReference>
<evidence type="ECO:0000256" key="1">
    <source>
        <dbReference type="ARBA" id="ARBA00022801"/>
    </source>
</evidence>
<dbReference type="EC" id="3.5.1.44" evidence="3"/>
<proteinExistence type="inferred from homology"/>
<comment type="similarity">
    <text evidence="3">Belongs to the CheB family.</text>
</comment>
<dbReference type="RefSeq" id="WP_275120144.1">
    <property type="nucleotide sequence ID" value="NZ_JAOTPO010000017.1"/>
</dbReference>
<feature type="active site" evidence="3 4">
    <location>
        <position position="170"/>
    </location>
</feature>
<dbReference type="Pfam" id="PF01339">
    <property type="entry name" value="CheB_methylest"/>
    <property type="match status" value="1"/>
</dbReference>
<sequence length="349" mass="37945">MKKYGVLVVDDSAFMRRAIGQVIEQHEELYVVGIARNGKDAIEKVKRLQPAVVTLDIEMPEMDGLEALEIIMNECPVPVVMLTNASADTASPSITSIELGAVDFIVKEKLFNQASLETINSFWERIEVAIRANVKPKKPRSTAEALPVALKAHSKLTFSKHVELLVIGCSTGGPAALQEILPYFENGLPFPVVVVQHMPKGFTKPLADRFNSICHLPVKEAEDQEVLMPGNIYIAPAGLQTTIKKDGHGAIFDLTEDAAIDTLYHPSVDVTLLSATSIYKEKLLTVILTGMGQDGLLGCKQVKENKGKIIVEAESTCVVYGMPRVVYEAGLADKQAPITNIVSAIKSLI</sequence>
<evidence type="ECO:0000256" key="4">
    <source>
        <dbReference type="PROSITE-ProRule" id="PRU00050"/>
    </source>
</evidence>
<dbReference type="PANTHER" id="PTHR42872:SF3">
    <property type="entry name" value="PROTEIN-GLUTAMATE METHYLESTERASE_PROTEIN-GLUTAMINE GLUTAMINASE 1"/>
    <property type="match status" value="1"/>
</dbReference>
<feature type="domain" description="Response regulatory" evidence="6">
    <location>
        <begin position="5"/>
        <end position="122"/>
    </location>
</feature>
<dbReference type="GO" id="GO:0008984">
    <property type="term" value="F:protein-glutamate methylesterase activity"/>
    <property type="evidence" value="ECO:0007669"/>
    <property type="project" value="UniProtKB-EC"/>
</dbReference>
<feature type="active site" evidence="3 4">
    <location>
        <position position="294"/>
    </location>
</feature>
<keyword evidence="8" id="KW-0489">Methyltransferase</keyword>
<dbReference type="HAMAP" id="MF_00099">
    <property type="entry name" value="CheB_chemtxs"/>
    <property type="match status" value="1"/>
</dbReference>
<organism evidence="8 9">
    <name type="scientific">Alkalihalobacterium chitinilyticum</name>
    <dbReference type="NCBI Taxonomy" id="2980103"/>
    <lineage>
        <taxon>Bacteria</taxon>
        <taxon>Bacillati</taxon>
        <taxon>Bacillota</taxon>
        <taxon>Bacilli</taxon>
        <taxon>Bacillales</taxon>
        <taxon>Bacillaceae</taxon>
        <taxon>Alkalihalobacterium</taxon>
    </lineage>
</organism>
<evidence type="ECO:0000259" key="6">
    <source>
        <dbReference type="PROSITE" id="PS50110"/>
    </source>
</evidence>
<dbReference type="Gene3D" id="3.40.50.180">
    <property type="entry name" value="Methylesterase CheB, C-terminal domain"/>
    <property type="match status" value="1"/>
</dbReference>
<keyword evidence="8" id="KW-0808">Transferase</keyword>
<dbReference type="GO" id="GO:0008168">
    <property type="term" value="F:methyltransferase activity"/>
    <property type="evidence" value="ECO:0007669"/>
    <property type="project" value="UniProtKB-KW"/>
</dbReference>
<feature type="modified residue" description="4-aspartylphosphate" evidence="3 5">
    <location>
        <position position="56"/>
    </location>
</feature>
<dbReference type="InterPro" id="IPR008248">
    <property type="entry name" value="CheB-like"/>
</dbReference>
<keyword evidence="3" id="KW-0963">Cytoplasm</keyword>
<dbReference type="PANTHER" id="PTHR42872">
    <property type="entry name" value="PROTEIN-GLUTAMATE METHYLESTERASE/PROTEIN-GLUTAMINE GLUTAMINASE"/>
    <property type="match status" value="1"/>
</dbReference>
<comment type="function">
    <text evidence="3">Involved in chemotaxis. Part of a chemotaxis signal transduction system that modulates chemotaxis in response to various stimuli. Catalyzes the demethylation of specific methylglutamate residues introduced into the chemoreceptors (methyl-accepting chemotaxis proteins or MCP) by CheR. Also mediates the irreversible deamidation of specific glutamine residues to glutamic acid.</text>
</comment>
<dbReference type="EC" id="3.1.1.61" evidence="3"/>
<dbReference type="GO" id="GO:0032259">
    <property type="term" value="P:methylation"/>
    <property type="evidence" value="ECO:0007669"/>
    <property type="project" value="UniProtKB-KW"/>
</dbReference>
<reference evidence="8" key="1">
    <citation type="submission" date="2024-05" db="EMBL/GenBank/DDBJ databases">
        <title>Alkalihalobacillus sp. strain MEB203 novel alkaliphilic bacterium from Lonar Lake, India.</title>
        <authorList>
            <person name="Joshi A."/>
            <person name="Thite S."/>
            <person name="Mengade P."/>
        </authorList>
    </citation>
    <scope>NUCLEOTIDE SEQUENCE</scope>
    <source>
        <strain evidence="8">MEB 203</strain>
    </source>
</reference>
<evidence type="ECO:0000256" key="2">
    <source>
        <dbReference type="ARBA" id="ARBA00048267"/>
    </source>
</evidence>
<dbReference type="NCBIfam" id="NF001965">
    <property type="entry name" value="PRK00742.1"/>
    <property type="match status" value="1"/>
</dbReference>
<dbReference type="Proteomes" id="UP001148125">
    <property type="component" value="Unassembled WGS sequence"/>
</dbReference>
<feature type="domain" description="CheB-type methylesterase" evidence="7">
    <location>
        <begin position="163"/>
        <end position="349"/>
    </location>
</feature>
<keyword evidence="3 5" id="KW-0597">Phosphoprotein</keyword>
<dbReference type="SUPFAM" id="SSF52738">
    <property type="entry name" value="Methylesterase CheB, C-terminal domain"/>
    <property type="match status" value="1"/>
</dbReference>
<dbReference type="Gene3D" id="3.40.50.2300">
    <property type="match status" value="1"/>
</dbReference>
<dbReference type="PROSITE" id="PS50122">
    <property type="entry name" value="CHEB"/>
    <property type="match status" value="1"/>
</dbReference>
<dbReference type="PIRSF" id="PIRSF000876">
    <property type="entry name" value="RR_chemtxs_CheB"/>
    <property type="match status" value="1"/>
</dbReference>
<dbReference type="PROSITE" id="PS50110">
    <property type="entry name" value="RESPONSE_REGULATORY"/>
    <property type="match status" value="1"/>
</dbReference>